<dbReference type="OrthoDB" id="5341582at2759"/>
<feature type="transmembrane region" description="Helical" evidence="2">
    <location>
        <begin position="220"/>
        <end position="241"/>
    </location>
</feature>
<evidence type="ECO:0000256" key="2">
    <source>
        <dbReference type="SAM" id="Phobius"/>
    </source>
</evidence>
<keyword evidence="5" id="KW-1185">Reference proteome</keyword>
<gene>
    <name evidence="4" type="ORF">ACN38_g6438</name>
</gene>
<dbReference type="Pfam" id="PF20237">
    <property type="entry name" value="DUF6594"/>
    <property type="match status" value="1"/>
</dbReference>
<dbReference type="PANTHER" id="PTHR34502:SF3">
    <property type="entry name" value="DUF6594 DOMAIN-CONTAINING PROTEIN"/>
    <property type="match status" value="1"/>
</dbReference>
<dbReference type="EMBL" id="LHQQ01000100">
    <property type="protein sequence ID" value="KOS42665.1"/>
    <property type="molecule type" value="Genomic_DNA"/>
</dbReference>
<feature type="domain" description="DUF6594" evidence="3">
    <location>
        <begin position="36"/>
        <end position="283"/>
    </location>
</feature>
<reference evidence="4 5" key="1">
    <citation type="submission" date="2015-08" db="EMBL/GenBank/DDBJ databases">
        <title>Genome sequencing of Penicillium nordicum.</title>
        <authorList>
            <person name="Nguyen H.D."/>
            <person name="Seifert K.A."/>
        </authorList>
    </citation>
    <scope>NUCLEOTIDE SEQUENCE [LARGE SCALE GENOMIC DNA]</scope>
    <source>
        <strain evidence="4 5">DAOMC 185683</strain>
    </source>
</reference>
<keyword evidence="2" id="KW-1133">Transmembrane helix</keyword>
<feature type="transmembrane region" description="Helical" evidence="2">
    <location>
        <begin position="247"/>
        <end position="265"/>
    </location>
</feature>
<accession>A0A0M9WFA7</accession>
<dbReference type="InterPro" id="IPR046529">
    <property type="entry name" value="DUF6594"/>
</dbReference>
<organism evidence="4 5">
    <name type="scientific">Penicillium nordicum</name>
    <dbReference type="NCBI Taxonomy" id="229535"/>
    <lineage>
        <taxon>Eukaryota</taxon>
        <taxon>Fungi</taxon>
        <taxon>Dikarya</taxon>
        <taxon>Ascomycota</taxon>
        <taxon>Pezizomycotina</taxon>
        <taxon>Eurotiomycetes</taxon>
        <taxon>Eurotiomycetidae</taxon>
        <taxon>Eurotiales</taxon>
        <taxon>Aspergillaceae</taxon>
        <taxon>Penicillium</taxon>
    </lineage>
</organism>
<name>A0A0M9WFA7_9EURO</name>
<dbReference type="STRING" id="229535.A0A0M9WFA7"/>
<evidence type="ECO:0000313" key="4">
    <source>
        <dbReference type="EMBL" id="KOS42665.1"/>
    </source>
</evidence>
<dbReference type="PANTHER" id="PTHR34502">
    <property type="entry name" value="DUF6594 DOMAIN-CONTAINING PROTEIN-RELATED"/>
    <property type="match status" value="1"/>
</dbReference>
<evidence type="ECO:0000256" key="1">
    <source>
        <dbReference type="SAM" id="MobiDB-lite"/>
    </source>
</evidence>
<evidence type="ECO:0000313" key="5">
    <source>
        <dbReference type="Proteomes" id="UP000037696"/>
    </source>
</evidence>
<dbReference type="AlphaFoldDB" id="A0A0M9WFA7"/>
<protein>
    <recommendedName>
        <fullName evidence="3">DUF6594 domain-containing protein</fullName>
    </recommendedName>
</protein>
<comment type="caution">
    <text evidence="4">The sequence shown here is derived from an EMBL/GenBank/DDBJ whole genome shotgun (WGS) entry which is preliminary data.</text>
</comment>
<evidence type="ECO:0000259" key="3">
    <source>
        <dbReference type="Pfam" id="PF20237"/>
    </source>
</evidence>
<proteinExistence type="predicted"/>
<sequence>MGPPQSDLPIWETSESKSATPDEPSIRKIEDYRPGYPRYSALLSAHNAYFLCRRFDWLRARLLLQKQGKLSLLEEKLEQVDRLEVAPLYLGKSRSDRNTERISLLSEIDASVADYDQFIERTSRIHNFGPACPRDIESLNNWLERTGSLAREETAYLARSHELISLAPAGDSAMMQLETWVEDRFIRLFPSFQKSRSHNISRDPNVYIYRGMHIRDTAKAILLLLIILLLLGPVVICNLVSSTSWRIVTVMASTMVFLLIFSLLTRSRTIELILLGATYATVQIGFVSGNSSG</sequence>
<feature type="transmembrane region" description="Helical" evidence="2">
    <location>
        <begin position="272"/>
        <end position="289"/>
    </location>
</feature>
<keyword evidence="2" id="KW-0472">Membrane</keyword>
<dbReference type="Proteomes" id="UP000037696">
    <property type="component" value="Unassembled WGS sequence"/>
</dbReference>
<keyword evidence="2" id="KW-0812">Transmembrane</keyword>
<feature type="region of interest" description="Disordered" evidence="1">
    <location>
        <begin position="1"/>
        <end position="26"/>
    </location>
</feature>